<dbReference type="Pfam" id="PF00400">
    <property type="entry name" value="WD40"/>
    <property type="match status" value="13"/>
</dbReference>
<dbReference type="Gene3D" id="3.40.50.10140">
    <property type="entry name" value="Toll/interleukin-1 receptor homology (TIR) domain"/>
    <property type="match status" value="1"/>
</dbReference>
<dbReference type="InterPro" id="IPR020472">
    <property type="entry name" value="WD40_PAC1"/>
</dbReference>
<dbReference type="PANTHER" id="PTHR19879:SF9">
    <property type="entry name" value="TRANSCRIPTION INITIATION FACTOR TFIID SUBUNIT 5"/>
    <property type="match status" value="1"/>
</dbReference>
<feature type="repeat" description="WD" evidence="3">
    <location>
        <begin position="744"/>
        <end position="785"/>
    </location>
</feature>
<feature type="repeat" description="WD" evidence="3">
    <location>
        <begin position="1248"/>
        <end position="1289"/>
    </location>
</feature>
<feature type="repeat" description="WD" evidence="3">
    <location>
        <begin position="912"/>
        <end position="953"/>
    </location>
</feature>
<dbReference type="GO" id="GO:0005829">
    <property type="term" value="C:cytosol"/>
    <property type="evidence" value="ECO:0007669"/>
    <property type="project" value="UniProtKB-ARBA"/>
</dbReference>
<reference evidence="6 7" key="1">
    <citation type="journal article" date="2013" name="ISME J.">
        <title>Metabolic model for the filamentous 'Candidatus Microthrix parvicella' based on genomic and metagenomic analyses.</title>
        <authorList>
            <person name="Jon McIlroy S."/>
            <person name="Kristiansen R."/>
            <person name="Albertsen M."/>
            <person name="Michael Karst S."/>
            <person name="Rossetti S."/>
            <person name="Lund Nielsen J."/>
            <person name="Tandoi V."/>
            <person name="James Seviour R."/>
            <person name="Nielsen P.H."/>
        </authorList>
    </citation>
    <scope>NUCLEOTIDE SEQUENCE [LARGE SCALE GENOMIC DNA]</scope>
    <source>
        <strain evidence="6 7">RN1</strain>
    </source>
</reference>
<dbReference type="PROSITE" id="PS50082">
    <property type="entry name" value="WD_REPEATS_2"/>
    <property type="match status" value="13"/>
</dbReference>
<evidence type="ECO:0000259" key="5">
    <source>
        <dbReference type="Pfam" id="PF00931"/>
    </source>
</evidence>
<proteinExistence type="predicted"/>
<feature type="repeat" description="WD" evidence="3">
    <location>
        <begin position="828"/>
        <end position="869"/>
    </location>
</feature>
<feature type="domain" description="NB-ARC" evidence="5">
    <location>
        <begin position="262"/>
        <end position="398"/>
    </location>
</feature>
<sequence>MPTEAQAERTIFACYRVRDFRDQVGPNEEERKFLQVLGERLGDLPGWSLRWDDHLQSGQKFHPQIQQWIKDAGAFIVLVGPQHGGSPYIRDHEFPAILREHEARGVPVFWVHLRTTDLQALARAYPELGGDLDRTFDALGDLSQSVFQNDLAPGSRPATADTRRMDAVLSQLCTELAVRNPPTGERSPGADPTDEEPATAQPLVHTGDSGFELSAEDRRTLEQRGRPVNHDWADLGDGRMDRLRAAVLSEAAVTGVVGPPVVVGEGGLGKSIAAAQLTEDPRILGSFPDGVYWTTLGRDPAEHPSRFERLHGDLVAGIRQRRSTAGPLPETLNDLLSAPCEQPSEYLAVIRDLLRVSTSLVVLDDVWDPARVRSLVPREGAGRVLVTSRSDTVVTGIGGTPVTIDRLDDALARRFLAQLAGLPHLSDAESAPVIAAADGRPIRLAVYAGMIKRGVSWSEVSERIAAHDRAWGPDADAEYRAHEVSVSQLESTQPGLAKRFWKLAIFPEDTPVPVHVVAGLWGADLDGALQSIRALLRARLLSRSGAAEAAPHRDGAISSADSIQLHDVTLDFLIRRGPYPEDWHFDLVTWARSLVSEEHGTTRWSTLAPAERYLWGHLFHHLKGAGLSDEIQETVLDPNWIGGRVSVTVGEGMLDDLSMAERLALRNPAAGRLVAEAAECWRRDQHLILRATSEAPATAKAAAPRDTAAAVWSRHSTSATDAGRWDTQVRRLAGHDPRRSGTSLDLPLDGVSAVAWAPTGDRVAVTGFDCCIRVWDTRSNTVLAAWEAHSATVWGLAWDPDGRRLASSSFDRTIRVWDPEDGTELGRLEGHTGGVLSVGWSPDGTRLVSGSTDGTIRVWDADERTELGRLEGHTDWVWSVGWSPDGTRLVSGSNDGTIRVWDPDERTELGRLEGHTDWVRSVGWSPDGTRLVSGSNDGTIRVWDPNERTELGRLEGHTGGVWSVGWSPDGTRLVSGSDDGTIRVWDPDERTELGRLEGHTNRVWSVGWSPDGTRLVSGSADGTIRVWDPEERTELGRLEGRTGGVWSVGWSPDGTRLVSGSADGTIRVWDPNERTELGRLEGHTDWVWSVGWSPDGTRLVSGSNDGTIRIWDPDERSELGRLEGHTNTVLSVGWSPDGTRLVSGSNDGTIRIWDPDERTELGRLEGHTNTVWSVGWSPDGTRLVSGSTDGTIRVWDPDDGTELGRLEGHTNSVLSVGWSPDGTRLVSGSNDGTIRVWDPDDGTELGRLEGHTGGVWSVGWSPDGTRLVSGSTDGTIRVWDPNSGDVVSLVHLGFAVTALAPRPTCGDAWQLAVGFGICWVTLEVDGSWGSSGAQPL</sequence>
<comment type="caution">
    <text evidence="6">The sequence shown here is derived from an EMBL/GenBank/DDBJ whole genome shotgun (WGS) entry which is preliminary data.</text>
</comment>
<dbReference type="RefSeq" id="WP_012223388.1">
    <property type="nucleotide sequence ID" value="NZ_HG422565.1"/>
</dbReference>
<dbReference type="OrthoDB" id="218695at2"/>
<keyword evidence="6" id="KW-0808">Transferase</keyword>
<dbReference type="EC" id="2.3.1.48" evidence="6"/>
<evidence type="ECO:0000256" key="2">
    <source>
        <dbReference type="ARBA" id="ARBA00022737"/>
    </source>
</evidence>
<feature type="repeat" description="WD" evidence="3">
    <location>
        <begin position="1122"/>
        <end position="1154"/>
    </location>
</feature>
<dbReference type="SUPFAM" id="SSF52200">
    <property type="entry name" value="Toll/Interleukin receptor TIR domain"/>
    <property type="match status" value="1"/>
</dbReference>
<feature type="repeat" description="WD" evidence="3">
    <location>
        <begin position="996"/>
        <end position="1037"/>
    </location>
</feature>
<dbReference type="GO" id="GO:0061733">
    <property type="term" value="F:protein-lysine-acetyltransferase activity"/>
    <property type="evidence" value="ECO:0007669"/>
    <property type="project" value="UniProtKB-EC"/>
</dbReference>
<feature type="repeat" description="WD" evidence="3">
    <location>
        <begin position="1038"/>
        <end position="1079"/>
    </location>
</feature>
<dbReference type="InterPro" id="IPR036322">
    <property type="entry name" value="WD40_repeat_dom_sf"/>
</dbReference>
<dbReference type="HOGENOM" id="CLU_258684_0_0_11"/>
<feature type="repeat" description="WD" evidence="3">
    <location>
        <begin position="870"/>
        <end position="902"/>
    </location>
</feature>
<keyword evidence="1 3" id="KW-0853">WD repeat</keyword>
<evidence type="ECO:0000313" key="7">
    <source>
        <dbReference type="Proteomes" id="UP000018291"/>
    </source>
</evidence>
<dbReference type="Gene3D" id="2.130.10.10">
    <property type="entry name" value="YVTN repeat-like/Quinoprotein amine dehydrogenase"/>
    <property type="match status" value="6"/>
</dbReference>
<dbReference type="InterPro" id="IPR002182">
    <property type="entry name" value="NB-ARC"/>
</dbReference>
<dbReference type="InterPro" id="IPR001680">
    <property type="entry name" value="WD40_rpt"/>
</dbReference>
<feature type="repeat" description="WD" evidence="3">
    <location>
        <begin position="954"/>
        <end position="986"/>
    </location>
</feature>
<feature type="repeat" description="WD" evidence="3">
    <location>
        <begin position="786"/>
        <end position="827"/>
    </location>
</feature>
<dbReference type="InterPro" id="IPR036388">
    <property type="entry name" value="WH-like_DNA-bd_sf"/>
</dbReference>
<dbReference type="SMART" id="SM00320">
    <property type="entry name" value="WD40"/>
    <property type="match status" value="13"/>
</dbReference>
<keyword evidence="2" id="KW-0677">Repeat</keyword>
<feature type="repeat" description="WD" evidence="3">
    <location>
        <begin position="1080"/>
        <end position="1121"/>
    </location>
</feature>
<evidence type="ECO:0000256" key="4">
    <source>
        <dbReference type="SAM" id="MobiDB-lite"/>
    </source>
</evidence>
<dbReference type="InterPro" id="IPR027417">
    <property type="entry name" value="P-loop_NTPase"/>
</dbReference>
<dbReference type="SUPFAM" id="SSF50978">
    <property type="entry name" value="WD40 repeat-like"/>
    <property type="match status" value="2"/>
</dbReference>
<dbReference type="Pfam" id="PF00931">
    <property type="entry name" value="NB-ARC"/>
    <property type="match status" value="1"/>
</dbReference>
<dbReference type="PRINTS" id="PR00320">
    <property type="entry name" value="GPROTEINBRPT"/>
</dbReference>
<dbReference type="Gene3D" id="3.40.50.300">
    <property type="entry name" value="P-loop containing nucleotide triphosphate hydrolases"/>
    <property type="match status" value="1"/>
</dbReference>
<accession>R4Z0P4</accession>
<feature type="repeat" description="WD" evidence="3">
    <location>
        <begin position="1206"/>
        <end position="1247"/>
    </location>
</feature>
<dbReference type="InterPro" id="IPR035897">
    <property type="entry name" value="Toll_tir_struct_dom_sf"/>
</dbReference>
<dbReference type="GO" id="GO:0043531">
    <property type="term" value="F:ADP binding"/>
    <property type="evidence" value="ECO:0007669"/>
    <property type="project" value="InterPro"/>
</dbReference>
<evidence type="ECO:0000313" key="6">
    <source>
        <dbReference type="EMBL" id="CCM62197.1"/>
    </source>
</evidence>
<dbReference type="STRING" id="1229780.BN381_100084"/>
<protein>
    <submittedName>
        <fullName evidence="6">Putative Histone acetyltransferase</fullName>
        <ecNumber evidence="6">2.3.1.48</ecNumber>
    </submittedName>
</protein>
<dbReference type="PROSITE" id="PS50294">
    <property type="entry name" value="WD_REPEATS_REGION"/>
    <property type="match status" value="12"/>
</dbReference>
<dbReference type="InterPro" id="IPR015943">
    <property type="entry name" value="WD40/YVTN_repeat-like_dom_sf"/>
</dbReference>
<evidence type="ECO:0000256" key="3">
    <source>
        <dbReference type="PROSITE-ProRule" id="PRU00221"/>
    </source>
</evidence>
<dbReference type="PANTHER" id="PTHR19879">
    <property type="entry name" value="TRANSCRIPTION INITIATION FACTOR TFIID"/>
    <property type="match status" value="1"/>
</dbReference>
<evidence type="ECO:0000256" key="1">
    <source>
        <dbReference type="ARBA" id="ARBA00022574"/>
    </source>
</evidence>
<keyword evidence="6" id="KW-0012">Acyltransferase</keyword>
<dbReference type="eggNOG" id="COG2319">
    <property type="taxonomic scope" value="Bacteria"/>
</dbReference>
<feature type="repeat" description="WD" evidence="3">
    <location>
        <begin position="1164"/>
        <end position="1205"/>
    </location>
</feature>
<name>R4Z0P4_9ACTN</name>
<keyword evidence="7" id="KW-1185">Reference proteome</keyword>
<dbReference type="CDD" id="cd00200">
    <property type="entry name" value="WD40"/>
    <property type="match status" value="2"/>
</dbReference>
<dbReference type="Proteomes" id="UP000018291">
    <property type="component" value="Unassembled WGS sequence"/>
</dbReference>
<feature type="region of interest" description="Disordered" evidence="4">
    <location>
        <begin position="178"/>
        <end position="209"/>
    </location>
</feature>
<dbReference type="EMBL" id="CANL01000002">
    <property type="protein sequence ID" value="CCM62197.1"/>
    <property type="molecule type" value="Genomic_DNA"/>
</dbReference>
<gene>
    <name evidence="6" type="ORF">BN381_100084</name>
</gene>
<organism evidence="6 7">
    <name type="scientific">Candidatus Neomicrothrix parvicella RN1</name>
    <dbReference type="NCBI Taxonomy" id="1229780"/>
    <lineage>
        <taxon>Bacteria</taxon>
        <taxon>Bacillati</taxon>
        <taxon>Actinomycetota</taxon>
        <taxon>Acidimicrobiia</taxon>
        <taxon>Acidimicrobiales</taxon>
        <taxon>Microthrixaceae</taxon>
        <taxon>Candidatus Neomicrothrix</taxon>
    </lineage>
</organism>
<dbReference type="SUPFAM" id="SSF52540">
    <property type="entry name" value="P-loop containing nucleoside triphosphate hydrolases"/>
    <property type="match status" value="1"/>
</dbReference>
<dbReference type="Gene3D" id="1.10.10.10">
    <property type="entry name" value="Winged helix-like DNA-binding domain superfamily/Winged helix DNA-binding domain"/>
    <property type="match status" value="1"/>
</dbReference>